<organism evidence="1 2">
    <name type="scientific">Candidatus Collierbacteria bacterium GW2011_GWB2_45_17</name>
    <dbReference type="NCBI Taxonomy" id="1618388"/>
    <lineage>
        <taxon>Bacteria</taxon>
        <taxon>Candidatus Collieribacteriota</taxon>
    </lineage>
</organism>
<dbReference type="EMBL" id="LCKO01000005">
    <property type="protein sequence ID" value="KKU00377.1"/>
    <property type="molecule type" value="Genomic_DNA"/>
</dbReference>
<protein>
    <submittedName>
        <fullName evidence="1">Uncharacterized protein</fullName>
    </submittedName>
</protein>
<evidence type="ECO:0000313" key="1">
    <source>
        <dbReference type="EMBL" id="KKU00377.1"/>
    </source>
</evidence>
<comment type="caution">
    <text evidence="1">The sequence shown here is derived from an EMBL/GenBank/DDBJ whole genome shotgun (WGS) entry which is preliminary data.</text>
</comment>
<dbReference type="Proteomes" id="UP000034078">
    <property type="component" value="Unassembled WGS sequence"/>
</dbReference>
<evidence type="ECO:0000313" key="2">
    <source>
        <dbReference type="Proteomes" id="UP000034078"/>
    </source>
</evidence>
<sequence length="256" mass="28868">MPDFSPESTKSLFTEKYKNDVLGNSYSEITQKLDSISPKIYGDYRKILVFGTVFETLAVQEQLANTPETLSQKGMRRLVEDLYQQSQLALGELTPISTPDFVSVIFDKNGELIVDQIVEMKTSGKALEVGIGKEQPKKSVETIERVVSLINSIIENKSVSHLSSKDKISNKKEEKRQVFLNKILKKIAELDINETITLSPSLEYVIILPQGENRDISDLKLHSKDGTAIEAKIINSQFSKKDIHHVIDHYAENDIE</sequence>
<proteinExistence type="predicted"/>
<reference evidence="1 2" key="1">
    <citation type="journal article" date="2015" name="Nature">
        <title>rRNA introns, odd ribosomes, and small enigmatic genomes across a large radiation of phyla.</title>
        <authorList>
            <person name="Brown C.T."/>
            <person name="Hug L.A."/>
            <person name="Thomas B.C."/>
            <person name="Sharon I."/>
            <person name="Castelle C.J."/>
            <person name="Singh A."/>
            <person name="Wilkins M.J."/>
            <person name="Williams K.H."/>
            <person name="Banfield J.F."/>
        </authorList>
    </citation>
    <scope>NUCLEOTIDE SEQUENCE [LARGE SCALE GENOMIC DNA]</scope>
</reference>
<name>A0A837IEC1_9BACT</name>
<gene>
    <name evidence="1" type="ORF">UX01_C0005G0054</name>
</gene>
<dbReference type="AlphaFoldDB" id="A0A837IEC1"/>
<accession>A0A837IEC1</accession>